<protein>
    <submittedName>
        <fullName evidence="2">Uncharacterized protein</fullName>
    </submittedName>
</protein>
<proteinExistence type="predicted"/>
<keyword evidence="1" id="KW-0472">Membrane</keyword>
<keyword evidence="1" id="KW-0812">Transmembrane</keyword>
<feature type="transmembrane region" description="Helical" evidence="1">
    <location>
        <begin position="29"/>
        <end position="55"/>
    </location>
</feature>
<name>A0A3B4C5B2_PYGNA</name>
<dbReference type="OMA" id="ACCVVSR"/>
<feature type="transmembrane region" description="Helical" evidence="1">
    <location>
        <begin position="67"/>
        <end position="87"/>
    </location>
</feature>
<organism evidence="2 3">
    <name type="scientific">Pygocentrus nattereri</name>
    <name type="common">Red-bellied piranha</name>
    <dbReference type="NCBI Taxonomy" id="42514"/>
    <lineage>
        <taxon>Eukaryota</taxon>
        <taxon>Metazoa</taxon>
        <taxon>Chordata</taxon>
        <taxon>Craniata</taxon>
        <taxon>Vertebrata</taxon>
        <taxon>Euteleostomi</taxon>
        <taxon>Actinopterygii</taxon>
        <taxon>Neopterygii</taxon>
        <taxon>Teleostei</taxon>
        <taxon>Ostariophysi</taxon>
        <taxon>Characiformes</taxon>
        <taxon>Characoidei</taxon>
        <taxon>Pygocentrus</taxon>
    </lineage>
</organism>
<gene>
    <name evidence="2" type="primary">TMEM275</name>
</gene>
<reference evidence="2" key="3">
    <citation type="submission" date="2025-09" db="UniProtKB">
        <authorList>
            <consortium name="Ensembl"/>
        </authorList>
    </citation>
    <scope>IDENTIFICATION</scope>
</reference>
<evidence type="ECO:0000313" key="3">
    <source>
        <dbReference type="Proteomes" id="UP001501920"/>
    </source>
</evidence>
<reference evidence="2 3" key="1">
    <citation type="submission" date="2020-10" db="EMBL/GenBank/DDBJ databases">
        <title>Pygocentrus nattereri (red-bellied piranha) genome, fPygNat1, primary haplotype.</title>
        <authorList>
            <person name="Myers G."/>
            <person name="Meyer A."/>
            <person name="Karagic N."/>
            <person name="Pippel M."/>
            <person name="Winkler S."/>
            <person name="Tracey A."/>
            <person name="Wood J."/>
            <person name="Formenti G."/>
            <person name="Howe K."/>
            <person name="Fedrigo O."/>
            <person name="Jarvis E.D."/>
        </authorList>
    </citation>
    <scope>NUCLEOTIDE SEQUENCE [LARGE SCALE GENOMIC DNA]</scope>
</reference>
<dbReference type="Proteomes" id="UP001501920">
    <property type="component" value="Chromosome 15"/>
</dbReference>
<sequence>MICSDKDSHLTPVKKSGQKRFLRAQGHPSPALCCACGLCILLAGVNITLVGAFGFAKMLPLNNPPIIIGPLLLLVALSFFGACCMCSRQPTIHSSRKAARQNHWGLMRVAGAAFEMEASEHTLQDTTAIQLSPTNSPCSSHRSSPTHSHIIVLHPSET</sequence>
<reference evidence="2" key="2">
    <citation type="submission" date="2025-08" db="UniProtKB">
        <authorList>
            <consortium name="Ensembl"/>
        </authorList>
    </citation>
    <scope>IDENTIFICATION</scope>
</reference>
<dbReference type="Ensembl" id="ENSPNAT00000002468.2">
    <property type="protein sequence ID" value="ENSPNAP00000007062.1"/>
    <property type="gene ID" value="ENSPNAG00000012972.2"/>
</dbReference>
<evidence type="ECO:0000256" key="1">
    <source>
        <dbReference type="SAM" id="Phobius"/>
    </source>
</evidence>
<dbReference type="GeneTree" id="ENSGT00390000008086"/>
<accession>A0A3B4C5B2</accession>
<evidence type="ECO:0000313" key="2">
    <source>
        <dbReference type="Ensembl" id="ENSPNAP00000007062.1"/>
    </source>
</evidence>
<keyword evidence="3" id="KW-1185">Reference proteome</keyword>
<keyword evidence="1" id="KW-1133">Transmembrane helix</keyword>
<dbReference type="AlphaFoldDB" id="A0A3B4C5B2"/>